<name>A0A109JH00_9HYPH</name>
<organism evidence="2 3">
    <name type="scientific">Rhizobium altiplani</name>
    <dbReference type="NCBI Taxonomy" id="1864509"/>
    <lineage>
        <taxon>Bacteria</taxon>
        <taxon>Pseudomonadati</taxon>
        <taxon>Pseudomonadota</taxon>
        <taxon>Alphaproteobacteria</taxon>
        <taxon>Hyphomicrobiales</taxon>
        <taxon>Rhizobiaceae</taxon>
        <taxon>Rhizobium/Agrobacterium group</taxon>
        <taxon>Rhizobium</taxon>
    </lineage>
</organism>
<reference evidence="2 3" key="1">
    <citation type="submission" date="2015-11" db="EMBL/GenBank/DDBJ databases">
        <title>Draft Genome Sequence of the Strain BR 10423 (Rhizobium sp.) isolated from nodules of Mimosa pudica.</title>
        <authorList>
            <person name="Barauna A.C."/>
            <person name="Zilli J.E."/>
            <person name="Simoes-Araujo J.L."/>
            <person name="Reis V.M."/>
            <person name="James E.K."/>
            <person name="Reis F.B.Jr."/>
            <person name="Rouws L.F."/>
            <person name="Passos S.R."/>
            <person name="Gois S.R."/>
        </authorList>
    </citation>
    <scope>NUCLEOTIDE SEQUENCE [LARGE SCALE GENOMIC DNA]</scope>
    <source>
        <strain evidence="2 3">BR10423</strain>
    </source>
</reference>
<dbReference type="RefSeq" id="WP_028748398.1">
    <property type="nucleotide sequence ID" value="NZ_LNCD01000096.1"/>
</dbReference>
<evidence type="ECO:0000259" key="1">
    <source>
        <dbReference type="Pfam" id="PF12957"/>
    </source>
</evidence>
<dbReference type="EMBL" id="LNCD01000096">
    <property type="protein sequence ID" value="KWV48684.1"/>
    <property type="molecule type" value="Genomic_DNA"/>
</dbReference>
<sequence>MTETITGYLIDAKAGTIRSVEINRQDALKSIYAHIDCTCIDVVRIGDYHIAYCDDNGLVDGLDCFTQLANFPSPLAGNLLVTGVNEEGDSVSPTHSIDLVAGQFLISRAVFDPAFEHIDEPGIIGTRVAGFTIRVQQNRPAIIRPEV</sequence>
<protein>
    <recommendedName>
        <fullName evidence="1">DUF3846 domain-containing protein</fullName>
    </recommendedName>
</protein>
<gene>
    <name evidence="2" type="ORF">AS026_11970</name>
</gene>
<evidence type="ECO:0000313" key="2">
    <source>
        <dbReference type="EMBL" id="KWV48684.1"/>
    </source>
</evidence>
<accession>A0A109JH00</accession>
<evidence type="ECO:0000313" key="3">
    <source>
        <dbReference type="Proteomes" id="UP000068164"/>
    </source>
</evidence>
<dbReference type="Pfam" id="PF12957">
    <property type="entry name" value="DUF3846"/>
    <property type="match status" value="1"/>
</dbReference>
<dbReference type="OrthoDB" id="950017at2"/>
<keyword evidence="3" id="KW-1185">Reference proteome</keyword>
<comment type="caution">
    <text evidence="2">The sequence shown here is derived from an EMBL/GenBank/DDBJ whole genome shotgun (WGS) entry which is preliminary data.</text>
</comment>
<proteinExistence type="predicted"/>
<dbReference type="AlphaFoldDB" id="A0A109JH00"/>
<dbReference type="InterPro" id="IPR024559">
    <property type="entry name" value="DUF3846"/>
</dbReference>
<dbReference type="Proteomes" id="UP000068164">
    <property type="component" value="Unassembled WGS sequence"/>
</dbReference>
<feature type="domain" description="DUF3846" evidence="1">
    <location>
        <begin position="6"/>
        <end position="103"/>
    </location>
</feature>